<sequence length="399" mass="42743">MSALESLQGLSRNAAAGDTLAAIGLPTTRLEGWKYLSLRALESTAFAAPRATTATGLTDHDVPGFQAARLVWINGQFISALSDRVDGVHISDNAQEWDRVPAARDGFSAANAAAAQLIQINIAAGISMPLHCLFLSVAEDAPVAAQPRIQWQVAANAQLTVLEQHAGGAGNLVNSVQSFDIGRDAGVTRYKLMSAKNDYNTAQTRADVAENARFENHFLDLGGRLHRDEIQVALNAAHAFTRLNGLYCVNHREVSDSHSRIEHRVPDTRSAQHYRGIADGRGKAVFNGLVVIEKDAQKSATEQKNANLLLSDKAEINPKPELQIHADDVTASHGSTVGNLDEGQLFYLRQRGIGLAQARALLTFAFAEQIAEALPSEALAGAIEKRLATTLPAAEVVLA</sequence>
<feature type="domain" description="SUF system FeS cluster assembly SufBD core" evidence="1">
    <location>
        <begin position="143"/>
        <end position="366"/>
    </location>
</feature>
<dbReference type="KEGG" id="llp:GH975_11690"/>
<dbReference type="Proteomes" id="UP000388235">
    <property type="component" value="Chromosome"/>
</dbReference>
<reference evidence="2 3" key="1">
    <citation type="submission" date="2019-11" db="EMBL/GenBank/DDBJ databases">
        <authorList>
            <person name="Khan S.A."/>
            <person name="Jeon C.O."/>
            <person name="Chun B.H."/>
        </authorList>
    </citation>
    <scope>NUCLEOTIDE SEQUENCE [LARGE SCALE GENOMIC DNA]</scope>
    <source>
        <strain evidence="2 3">IMCC 1097</strain>
    </source>
</reference>
<dbReference type="GO" id="GO:0016226">
    <property type="term" value="P:iron-sulfur cluster assembly"/>
    <property type="evidence" value="ECO:0007669"/>
    <property type="project" value="InterPro"/>
</dbReference>
<dbReference type="NCBIfam" id="TIGR01981">
    <property type="entry name" value="sufD"/>
    <property type="match status" value="1"/>
</dbReference>
<keyword evidence="3" id="KW-1185">Reference proteome</keyword>
<dbReference type="PANTHER" id="PTHR43575">
    <property type="entry name" value="PROTEIN ABCI7, CHLOROPLASTIC"/>
    <property type="match status" value="1"/>
</dbReference>
<dbReference type="SUPFAM" id="SSF101960">
    <property type="entry name" value="Stabilizer of iron transporter SufD"/>
    <property type="match status" value="1"/>
</dbReference>
<protein>
    <submittedName>
        <fullName evidence="2">Fe-S cluster assembly protein SufD</fullName>
    </submittedName>
</protein>
<dbReference type="RefSeq" id="WP_153714693.1">
    <property type="nucleotide sequence ID" value="NZ_CP045871.1"/>
</dbReference>
<name>A0A5Q2QH76_9GAMM</name>
<dbReference type="InterPro" id="IPR011542">
    <property type="entry name" value="SUF_FeS_clus_asmbl_SufD"/>
</dbReference>
<dbReference type="EMBL" id="CP045871">
    <property type="protein sequence ID" value="QGG81190.1"/>
    <property type="molecule type" value="Genomic_DNA"/>
</dbReference>
<evidence type="ECO:0000259" key="1">
    <source>
        <dbReference type="Pfam" id="PF01458"/>
    </source>
</evidence>
<dbReference type="Pfam" id="PF01458">
    <property type="entry name" value="SUFBD_core"/>
    <property type="match status" value="1"/>
</dbReference>
<evidence type="ECO:0000313" key="3">
    <source>
        <dbReference type="Proteomes" id="UP000388235"/>
    </source>
</evidence>
<dbReference type="OrthoDB" id="9768262at2"/>
<dbReference type="InterPro" id="IPR037284">
    <property type="entry name" value="SUF_FeS_clus_asmbl_SufBD_sf"/>
</dbReference>
<gene>
    <name evidence="2" type="primary">sufD</name>
    <name evidence="2" type="ORF">GH975_11690</name>
</gene>
<dbReference type="PANTHER" id="PTHR43575:SF1">
    <property type="entry name" value="PROTEIN ABCI7, CHLOROPLASTIC"/>
    <property type="match status" value="1"/>
</dbReference>
<proteinExistence type="predicted"/>
<evidence type="ECO:0000313" key="2">
    <source>
        <dbReference type="EMBL" id="QGG81190.1"/>
    </source>
</evidence>
<dbReference type="InterPro" id="IPR055346">
    <property type="entry name" value="Fe-S_cluster_assembly_SufBD"/>
</dbReference>
<dbReference type="InterPro" id="IPR000825">
    <property type="entry name" value="SUF_FeS_clus_asmbl_SufBD_core"/>
</dbReference>
<organism evidence="2 3">
    <name type="scientific">Litorivicinus lipolyticus</name>
    <dbReference type="NCBI Taxonomy" id="418701"/>
    <lineage>
        <taxon>Bacteria</taxon>
        <taxon>Pseudomonadati</taxon>
        <taxon>Pseudomonadota</taxon>
        <taxon>Gammaproteobacteria</taxon>
        <taxon>Oceanospirillales</taxon>
        <taxon>Litorivicinaceae</taxon>
        <taxon>Litorivicinus</taxon>
    </lineage>
</organism>
<dbReference type="AlphaFoldDB" id="A0A5Q2QH76"/>
<accession>A0A5Q2QH76</accession>